<dbReference type="Proteomes" id="UP000248889">
    <property type="component" value="Unassembled WGS sequence"/>
</dbReference>
<dbReference type="AlphaFoldDB" id="A0A2X0IG32"/>
<dbReference type="CDD" id="cd02209">
    <property type="entry name" value="cupin_XRE_C"/>
    <property type="match status" value="1"/>
</dbReference>
<dbReference type="SUPFAM" id="SSF51182">
    <property type="entry name" value="RmlC-like cupins"/>
    <property type="match status" value="1"/>
</dbReference>
<keyword evidence="1" id="KW-0238">DNA-binding</keyword>
<dbReference type="SUPFAM" id="SSF47413">
    <property type="entry name" value="lambda repressor-like DNA-binding domains"/>
    <property type="match status" value="1"/>
</dbReference>
<name>A0A2X0IG32_9ACTN</name>
<dbReference type="InterPro" id="IPR010982">
    <property type="entry name" value="Lambda_DNA-bd_dom_sf"/>
</dbReference>
<evidence type="ECO:0000313" key="4">
    <source>
        <dbReference type="EMBL" id="RAG83477.1"/>
    </source>
</evidence>
<dbReference type="Gene3D" id="1.10.260.40">
    <property type="entry name" value="lambda repressor-like DNA-binding domains"/>
    <property type="match status" value="1"/>
</dbReference>
<dbReference type="Pfam" id="PF01381">
    <property type="entry name" value="HTH_3"/>
    <property type="match status" value="1"/>
</dbReference>
<dbReference type="EMBL" id="QKYN01000086">
    <property type="protein sequence ID" value="RAG83477.1"/>
    <property type="molecule type" value="Genomic_DNA"/>
</dbReference>
<keyword evidence="5" id="KW-1185">Reference proteome</keyword>
<dbReference type="CDD" id="cd00093">
    <property type="entry name" value="HTH_XRE"/>
    <property type="match status" value="1"/>
</dbReference>
<organism evidence="4 5">
    <name type="scientific">Streptacidiphilus pinicola</name>
    <dbReference type="NCBI Taxonomy" id="2219663"/>
    <lineage>
        <taxon>Bacteria</taxon>
        <taxon>Bacillati</taxon>
        <taxon>Actinomycetota</taxon>
        <taxon>Actinomycetes</taxon>
        <taxon>Kitasatosporales</taxon>
        <taxon>Streptomycetaceae</taxon>
        <taxon>Streptacidiphilus</taxon>
    </lineage>
</organism>
<accession>A0A2X0IG32</accession>
<dbReference type="SMART" id="SM00530">
    <property type="entry name" value="HTH_XRE"/>
    <property type="match status" value="1"/>
</dbReference>
<dbReference type="InterPro" id="IPR011051">
    <property type="entry name" value="RmlC_Cupin_sf"/>
</dbReference>
<dbReference type="InterPro" id="IPR050807">
    <property type="entry name" value="TransReg_Diox_bact_type"/>
</dbReference>
<dbReference type="Pfam" id="PF07883">
    <property type="entry name" value="Cupin_2"/>
    <property type="match status" value="1"/>
</dbReference>
<evidence type="ECO:0000256" key="1">
    <source>
        <dbReference type="ARBA" id="ARBA00023125"/>
    </source>
</evidence>
<dbReference type="GO" id="GO:0005829">
    <property type="term" value="C:cytosol"/>
    <property type="evidence" value="ECO:0007669"/>
    <property type="project" value="TreeGrafter"/>
</dbReference>
<dbReference type="PANTHER" id="PTHR46797">
    <property type="entry name" value="HTH-TYPE TRANSCRIPTIONAL REGULATOR"/>
    <property type="match status" value="1"/>
</dbReference>
<protein>
    <submittedName>
        <fullName evidence="4">Transcriptional regulator</fullName>
    </submittedName>
</protein>
<dbReference type="GO" id="GO:0003677">
    <property type="term" value="F:DNA binding"/>
    <property type="evidence" value="ECO:0007669"/>
    <property type="project" value="UniProtKB-KW"/>
</dbReference>
<proteinExistence type="predicted"/>
<dbReference type="GO" id="GO:0003700">
    <property type="term" value="F:DNA-binding transcription factor activity"/>
    <property type="evidence" value="ECO:0007669"/>
    <property type="project" value="TreeGrafter"/>
</dbReference>
<feature type="domain" description="HTH cro/C1-type" evidence="3">
    <location>
        <begin position="33"/>
        <end position="87"/>
    </location>
</feature>
<dbReference type="RefSeq" id="WP_111503373.1">
    <property type="nucleotide sequence ID" value="NZ_QKYN01000086.1"/>
</dbReference>
<dbReference type="OrthoDB" id="5114244at2"/>
<comment type="caution">
    <text evidence="4">The sequence shown here is derived from an EMBL/GenBank/DDBJ whole genome shotgun (WGS) entry which is preliminary data.</text>
</comment>
<dbReference type="PANTHER" id="PTHR46797:SF1">
    <property type="entry name" value="METHYLPHOSPHONATE SYNTHASE"/>
    <property type="match status" value="1"/>
</dbReference>
<evidence type="ECO:0000259" key="3">
    <source>
        <dbReference type="PROSITE" id="PS50943"/>
    </source>
</evidence>
<dbReference type="InterPro" id="IPR014710">
    <property type="entry name" value="RmlC-like_jellyroll"/>
</dbReference>
<dbReference type="InterPro" id="IPR001387">
    <property type="entry name" value="Cro/C1-type_HTH"/>
</dbReference>
<evidence type="ECO:0000313" key="5">
    <source>
        <dbReference type="Proteomes" id="UP000248889"/>
    </source>
</evidence>
<gene>
    <name evidence="4" type="ORF">DN069_21830</name>
</gene>
<dbReference type="Gene3D" id="2.60.120.10">
    <property type="entry name" value="Jelly Rolls"/>
    <property type="match status" value="1"/>
</dbReference>
<dbReference type="InterPro" id="IPR013096">
    <property type="entry name" value="Cupin_2"/>
</dbReference>
<sequence>MEAERERDREPDVRGRRGERDPELGFPSPGAVLSRLRTQRGMSLRQVAAECGLSVSFLASLERGETDIALERLARLAAVFGHDVGSFLGFAQGRASASVYPREEQETLTRAPGVVYRILRAPELGYQVVTGDFAPHSGLVEDLQHEGSDLVTVTLGTLVVRYNGRDHVLRAGDCAQWSAGRPHSFRNETDEPARMVAVLFSSLY</sequence>
<feature type="compositionally biased region" description="Basic and acidic residues" evidence="2">
    <location>
        <begin position="1"/>
        <end position="23"/>
    </location>
</feature>
<feature type="region of interest" description="Disordered" evidence="2">
    <location>
        <begin position="1"/>
        <end position="30"/>
    </location>
</feature>
<reference evidence="4 5" key="1">
    <citation type="submission" date="2018-06" db="EMBL/GenBank/DDBJ databases">
        <title>Streptacidiphilus pinicola sp. nov., isolated from pine grove soil.</title>
        <authorList>
            <person name="Roh S.G."/>
            <person name="Park S."/>
            <person name="Kim M.-K."/>
            <person name="Yun B.-R."/>
            <person name="Park J."/>
            <person name="Kim M.J."/>
            <person name="Kim Y.S."/>
            <person name="Kim S.B."/>
        </authorList>
    </citation>
    <scope>NUCLEOTIDE SEQUENCE [LARGE SCALE GENOMIC DNA]</scope>
    <source>
        <strain evidence="4 5">MMS16-CNU450</strain>
    </source>
</reference>
<dbReference type="PROSITE" id="PS50943">
    <property type="entry name" value="HTH_CROC1"/>
    <property type="match status" value="1"/>
</dbReference>
<evidence type="ECO:0000256" key="2">
    <source>
        <dbReference type="SAM" id="MobiDB-lite"/>
    </source>
</evidence>